<dbReference type="PROSITE" id="PS50958">
    <property type="entry name" value="SMB_2"/>
    <property type="match status" value="2"/>
</dbReference>
<keyword evidence="6" id="KW-0325">Glycoprotein</keyword>
<dbReference type="InterPro" id="IPR044925">
    <property type="entry name" value="His-Me_finger_sf"/>
</dbReference>
<comment type="subcellular location">
    <subcellularLocation>
        <location evidence="1">Secreted</location>
    </subcellularLocation>
</comment>
<dbReference type="SUPFAM" id="SSF90188">
    <property type="entry name" value="Somatomedin B domain"/>
    <property type="match status" value="2"/>
</dbReference>
<evidence type="ECO:0000313" key="10">
    <source>
        <dbReference type="Proteomes" id="UP000694408"/>
    </source>
</evidence>
<protein>
    <submittedName>
        <fullName evidence="9">Ectonucleotide pyrophosphatase/phosphodiesterase 3</fullName>
    </submittedName>
</protein>
<dbReference type="AlphaFoldDB" id="A0A8C5JKL6"/>
<dbReference type="Ensembl" id="ENSJHYT00000023961.1">
    <property type="protein sequence ID" value="ENSJHYP00000019879.1"/>
    <property type="gene ID" value="ENSJHYG00000014890.1"/>
</dbReference>
<dbReference type="CDD" id="cd00091">
    <property type="entry name" value="NUC"/>
    <property type="match status" value="1"/>
</dbReference>
<dbReference type="PANTHER" id="PTHR10151">
    <property type="entry name" value="ECTONUCLEOTIDE PYROPHOSPHATASE/PHOSPHODIESTERASE"/>
    <property type="match status" value="1"/>
</dbReference>
<keyword evidence="4" id="KW-0378">Hydrolase</keyword>
<evidence type="ECO:0000313" key="9">
    <source>
        <dbReference type="Ensembl" id="ENSJHYP00000019879.1"/>
    </source>
</evidence>
<dbReference type="InterPro" id="IPR001212">
    <property type="entry name" value="Somatomedin_B_dom"/>
</dbReference>
<dbReference type="GO" id="GO:0009143">
    <property type="term" value="P:nucleoside triphosphate catabolic process"/>
    <property type="evidence" value="ECO:0007669"/>
    <property type="project" value="TreeGrafter"/>
</dbReference>
<dbReference type="SUPFAM" id="SSF54060">
    <property type="entry name" value="His-Me finger endonucleases"/>
    <property type="match status" value="1"/>
</dbReference>
<sequence>MCALVVVSLGLGLGLGLRRGKQEQGICRHKCSEPHRKDVPGCQCDSGCKERQDCCWDYEDACVEPTRSWTCTNFRCGETRIPGSYCSCSDDCLQKKDCCVNYYSICKGETSWVEEPCESVETPQCPDGFTLPPLILFSMDGFRAEYLDTWSSLLPNMEKLKTCGTHSKYMRAVYPTKTFPNHYTIVTGLYPESHGIIDNNMYDVDLNAHFSLSGEEKFKPAWWKGQPVWLTAMSQNLKAGTFFWPGSDLSFTLYFNAESSTFKDLRSLQLADKAVGMLMDGLKQRNLHKCVNLIVLADHGMEKTYCKKLEYMTNYFKEVDFYLYAGPAARIRAKDVPKDYFTCKSGPILGLSSQRSPQHFKPYLTPDLPKRFHYANNIRIDKVHLLVDRQWLAVRDTSYTSCDGGNHGYNNEFKSMEAIFLAYGPSFKEKTEVDAFENIEVYNLMCDLLRIAPAENNGTHGSLNHLLKKPFYNPSHPEEVSSPFSCPVSSLFPTDELGCNCTQVNRDLNKRLNLTTEEIKKAKSSHLPYGRPRVLQKEKDYCLLSHHQYVSGYSNDIRMPLWTAYTVNKPENTSSLPPTVSDCLRPDVRIPAAWSQNCSDYPEGLNLTHSFLYPPNYNSSALEQYDALLTSNIVPMYKAFKDIWDYFHNVLLQKYARERNGVNVISGPVFDYNYDGHFDSPDEIKQYVNNTKIPVPTHYYVVLTSCNNTSNTPLNCSGSLDALSFIIPHRPDNSESCAENKTLSEWVEERVQAHSARVRDVELLSGLDFYQERNESVSEILRLKTFLPIFETESI</sequence>
<dbReference type="Gene3D" id="3.40.720.10">
    <property type="entry name" value="Alkaline Phosphatase, subunit A"/>
    <property type="match status" value="2"/>
</dbReference>
<dbReference type="Pfam" id="PF01663">
    <property type="entry name" value="Phosphodiest"/>
    <property type="match status" value="2"/>
</dbReference>
<dbReference type="GO" id="GO:0046872">
    <property type="term" value="F:metal ion binding"/>
    <property type="evidence" value="ECO:0007669"/>
    <property type="project" value="UniProtKB-KW"/>
</dbReference>
<dbReference type="PANTHER" id="PTHR10151:SF107">
    <property type="entry name" value="ECTONUCLEOTIDE PYROPHOSPHATASE_PHOSPHODIESTERASE FAMILY MEMBER 3"/>
    <property type="match status" value="1"/>
</dbReference>
<organism evidence="9 10">
    <name type="scientific">Junco hyemalis</name>
    <name type="common">Dark-eyed junco</name>
    <dbReference type="NCBI Taxonomy" id="40217"/>
    <lineage>
        <taxon>Eukaryota</taxon>
        <taxon>Metazoa</taxon>
        <taxon>Chordata</taxon>
        <taxon>Craniata</taxon>
        <taxon>Vertebrata</taxon>
        <taxon>Euteleostomi</taxon>
        <taxon>Archelosauria</taxon>
        <taxon>Archosauria</taxon>
        <taxon>Dinosauria</taxon>
        <taxon>Saurischia</taxon>
        <taxon>Theropoda</taxon>
        <taxon>Coelurosauria</taxon>
        <taxon>Aves</taxon>
        <taxon>Neognathae</taxon>
        <taxon>Neoaves</taxon>
        <taxon>Telluraves</taxon>
        <taxon>Australaves</taxon>
        <taxon>Passeriformes</taxon>
        <taxon>Passerellidae</taxon>
        <taxon>Junco</taxon>
    </lineage>
</organism>
<evidence type="ECO:0000256" key="1">
    <source>
        <dbReference type="ARBA" id="ARBA00004613"/>
    </source>
</evidence>
<dbReference type="SMART" id="SM00477">
    <property type="entry name" value="NUC"/>
    <property type="match status" value="1"/>
</dbReference>
<keyword evidence="7" id="KW-0732">Signal</keyword>
<evidence type="ECO:0000256" key="2">
    <source>
        <dbReference type="ARBA" id="ARBA00022525"/>
    </source>
</evidence>
<evidence type="ECO:0000256" key="6">
    <source>
        <dbReference type="ARBA" id="ARBA00023180"/>
    </source>
</evidence>
<keyword evidence="10" id="KW-1185">Reference proteome</keyword>
<keyword evidence="3" id="KW-0479">Metal-binding</keyword>
<evidence type="ECO:0000256" key="4">
    <source>
        <dbReference type="ARBA" id="ARBA00022801"/>
    </source>
</evidence>
<dbReference type="SUPFAM" id="SSF53649">
    <property type="entry name" value="Alkaline phosphatase-like"/>
    <property type="match status" value="1"/>
</dbReference>
<reference evidence="9" key="1">
    <citation type="submission" date="2025-08" db="UniProtKB">
        <authorList>
            <consortium name="Ensembl"/>
        </authorList>
    </citation>
    <scope>IDENTIFICATION</scope>
</reference>
<evidence type="ECO:0000256" key="3">
    <source>
        <dbReference type="ARBA" id="ARBA00022723"/>
    </source>
</evidence>
<dbReference type="Gene3D" id="4.10.410.20">
    <property type="match status" value="2"/>
</dbReference>
<dbReference type="InterPro" id="IPR002591">
    <property type="entry name" value="Phosphodiest/P_Trfase"/>
</dbReference>
<dbReference type="CDD" id="cd16018">
    <property type="entry name" value="Enpp"/>
    <property type="match status" value="1"/>
</dbReference>
<feature type="domain" description="SMB" evidence="8">
    <location>
        <begin position="23"/>
        <end position="66"/>
    </location>
</feature>
<evidence type="ECO:0000256" key="5">
    <source>
        <dbReference type="ARBA" id="ARBA00023157"/>
    </source>
</evidence>
<dbReference type="Pfam" id="PF01223">
    <property type="entry name" value="Endonuclease_NS"/>
    <property type="match status" value="1"/>
</dbReference>
<evidence type="ECO:0000256" key="7">
    <source>
        <dbReference type="SAM" id="SignalP"/>
    </source>
</evidence>
<dbReference type="InterPro" id="IPR017850">
    <property type="entry name" value="Alkaline_phosphatase_core_sf"/>
</dbReference>
<dbReference type="PROSITE" id="PS00524">
    <property type="entry name" value="SMB_1"/>
    <property type="match status" value="2"/>
</dbReference>
<feature type="domain" description="SMB" evidence="8">
    <location>
        <begin position="67"/>
        <end position="111"/>
    </location>
</feature>
<name>A0A8C5JKL6_JUNHY</name>
<dbReference type="InterPro" id="IPR036024">
    <property type="entry name" value="Somatomedin_B-like_dom_sf"/>
</dbReference>
<keyword evidence="2" id="KW-0964">Secreted</keyword>
<accession>A0A8C5JKL6</accession>
<feature type="chain" id="PRO_5047317701" evidence="7">
    <location>
        <begin position="17"/>
        <end position="795"/>
    </location>
</feature>
<dbReference type="SMART" id="SM00201">
    <property type="entry name" value="SO"/>
    <property type="match status" value="2"/>
</dbReference>
<dbReference type="InterPro" id="IPR020821">
    <property type="entry name" value="ENPP1-3/EXOG-like_nuc-like"/>
</dbReference>
<keyword evidence="5" id="KW-1015">Disulfide bond</keyword>
<reference evidence="9" key="2">
    <citation type="submission" date="2025-09" db="UniProtKB">
        <authorList>
            <consortium name="Ensembl"/>
        </authorList>
    </citation>
    <scope>IDENTIFICATION</scope>
</reference>
<dbReference type="Pfam" id="PF01033">
    <property type="entry name" value="Somatomedin_B"/>
    <property type="match status" value="2"/>
</dbReference>
<dbReference type="InterPro" id="IPR044929">
    <property type="entry name" value="DNA/RNA_non-sp_Endonuclease_sf"/>
</dbReference>
<evidence type="ECO:0000259" key="8">
    <source>
        <dbReference type="PROSITE" id="PS50958"/>
    </source>
</evidence>
<dbReference type="GO" id="GO:0047429">
    <property type="term" value="F:nucleoside triphosphate diphosphatase activity"/>
    <property type="evidence" value="ECO:0007669"/>
    <property type="project" value="TreeGrafter"/>
</dbReference>
<dbReference type="GO" id="GO:0005576">
    <property type="term" value="C:extracellular region"/>
    <property type="evidence" value="ECO:0007669"/>
    <property type="project" value="UniProtKB-SubCell"/>
</dbReference>
<dbReference type="GO" id="GO:0003676">
    <property type="term" value="F:nucleic acid binding"/>
    <property type="evidence" value="ECO:0007669"/>
    <property type="project" value="InterPro"/>
</dbReference>
<dbReference type="Gene3D" id="3.40.570.10">
    <property type="entry name" value="Extracellular Endonuclease, subunit A"/>
    <property type="match status" value="1"/>
</dbReference>
<feature type="signal peptide" evidence="7">
    <location>
        <begin position="1"/>
        <end position="16"/>
    </location>
</feature>
<dbReference type="Proteomes" id="UP000694408">
    <property type="component" value="Unplaced"/>
</dbReference>
<proteinExistence type="predicted"/>
<dbReference type="InterPro" id="IPR001604">
    <property type="entry name" value="Endo_G_ENPP1-like_dom"/>
</dbReference>
<dbReference type="SMART" id="SM00892">
    <property type="entry name" value="Endonuclease_NS"/>
    <property type="match status" value="1"/>
</dbReference>